<dbReference type="AlphaFoldDB" id="A0A4Y2CTH3"/>
<comment type="caution">
    <text evidence="1">The sequence shown here is derived from an EMBL/GenBank/DDBJ whole genome shotgun (WGS) entry which is preliminary data.</text>
</comment>
<reference evidence="1 2" key="1">
    <citation type="journal article" date="2019" name="Sci. Rep.">
        <title>Orb-weaving spider Araneus ventricosus genome elucidates the spidroin gene catalogue.</title>
        <authorList>
            <person name="Kono N."/>
            <person name="Nakamura H."/>
            <person name="Ohtoshi R."/>
            <person name="Moran D.A.P."/>
            <person name="Shinohara A."/>
            <person name="Yoshida Y."/>
            <person name="Fujiwara M."/>
            <person name="Mori M."/>
            <person name="Tomita M."/>
            <person name="Arakawa K."/>
        </authorList>
    </citation>
    <scope>NUCLEOTIDE SEQUENCE [LARGE SCALE GENOMIC DNA]</scope>
</reference>
<proteinExistence type="predicted"/>
<accession>A0A4Y2CTH3</accession>
<dbReference type="Proteomes" id="UP000499080">
    <property type="component" value="Unassembled WGS sequence"/>
</dbReference>
<protein>
    <submittedName>
        <fullName evidence="1">Uncharacterized protein</fullName>
    </submittedName>
</protein>
<name>A0A4Y2CTH3_ARAVE</name>
<dbReference type="EMBL" id="BGPR01000231">
    <property type="protein sequence ID" value="GBM06565.1"/>
    <property type="molecule type" value="Genomic_DNA"/>
</dbReference>
<keyword evidence="2" id="KW-1185">Reference proteome</keyword>
<sequence>MPRQGGGCSCCYYYVRQTATLQLLHQALPNSKSMTHFIAQNLHVPAHTQMGGNNYRFLGIQIISKQAGGCSCSASCSVLFCYVYKPVSTYGQGEFLLSSG</sequence>
<organism evidence="1 2">
    <name type="scientific">Araneus ventricosus</name>
    <name type="common">Orbweaver spider</name>
    <name type="synonym">Epeira ventricosa</name>
    <dbReference type="NCBI Taxonomy" id="182803"/>
    <lineage>
        <taxon>Eukaryota</taxon>
        <taxon>Metazoa</taxon>
        <taxon>Ecdysozoa</taxon>
        <taxon>Arthropoda</taxon>
        <taxon>Chelicerata</taxon>
        <taxon>Arachnida</taxon>
        <taxon>Araneae</taxon>
        <taxon>Araneomorphae</taxon>
        <taxon>Entelegynae</taxon>
        <taxon>Araneoidea</taxon>
        <taxon>Araneidae</taxon>
        <taxon>Araneus</taxon>
    </lineage>
</organism>
<evidence type="ECO:0000313" key="1">
    <source>
        <dbReference type="EMBL" id="GBM06565.1"/>
    </source>
</evidence>
<gene>
    <name evidence="1" type="ORF">AVEN_220013_1</name>
</gene>
<evidence type="ECO:0000313" key="2">
    <source>
        <dbReference type="Proteomes" id="UP000499080"/>
    </source>
</evidence>